<accession>A0A813M3M9</accession>
<sequence length="112" mass="12621">APCLHCRKDGLPTRMLRAGRTTRTLRPVRPVGSLRSLPRLPFQMAGQHTRMQRVGLSTRTASQAKRVGSPPLQLLPQPLLRSVCGRWTSRIRWAPRAASISSRAKLRCWTET</sequence>
<feature type="non-terminal residue" evidence="1">
    <location>
        <position position="1"/>
    </location>
</feature>
<reference evidence="1" key="1">
    <citation type="submission" date="2021-02" db="EMBL/GenBank/DDBJ databases">
        <authorList>
            <person name="Dougan E. K."/>
            <person name="Rhodes N."/>
            <person name="Thang M."/>
            <person name="Chan C."/>
        </authorList>
    </citation>
    <scope>NUCLEOTIDE SEQUENCE</scope>
</reference>
<protein>
    <submittedName>
        <fullName evidence="1">Uncharacterized protein</fullName>
    </submittedName>
</protein>
<gene>
    <name evidence="1" type="ORF">PGLA2088_LOCUS49852</name>
</gene>
<dbReference type="AlphaFoldDB" id="A0A813M3M9"/>
<name>A0A813M3M9_POLGL</name>
<proteinExistence type="predicted"/>
<evidence type="ECO:0000313" key="2">
    <source>
        <dbReference type="Proteomes" id="UP000626109"/>
    </source>
</evidence>
<dbReference type="Proteomes" id="UP000626109">
    <property type="component" value="Unassembled WGS sequence"/>
</dbReference>
<feature type="non-terminal residue" evidence="1">
    <location>
        <position position="112"/>
    </location>
</feature>
<dbReference type="EMBL" id="CAJNNW010037190">
    <property type="protein sequence ID" value="CAE8740024.1"/>
    <property type="molecule type" value="Genomic_DNA"/>
</dbReference>
<evidence type="ECO:0000313" key="1">
    <source>
        <dbReference type="EMBL" id="CAE8740024.1"/>
    </source>
</evidence>
<organism evidence="1 2">
    <name type="scientific">Polarella glacialis</name>
    <name type="common">Dinoflagellate</name>
    <dbReference type="NCBI Taxonomy" id="89957"/>
    <lineage>
        <taxon>Eukaryota</taxon>
        <taxon>Sar</taxon>
        <taxon>Alveolata</taxon>
        <taxon>Dinophyceae</taxon>
        <taxon>Suessiales</taxon>
        <taxon>Suessiaceae</taxon>
        <taxon>Polarella</taxon>
    </lineage>
</organism>
<comment type="caution">
    <text evidence="1">The sequence shown here is derived from an EMBL/GenBank/DDBJ whole genome shotgun (WGS) entry which is preliminary data.</text>
</comment>